<evidence type="ECO:0000256" key="2">
    <source>
        <dbReference type="SAM" id="Phobius"/>
    </source>
</evidence>
<comment type="caution">
    <text evidence="4">The sequence shown here is derived from an EMBL/GenBank/DDBJ whole genome shotgun (WGS) entry which is preliminary data.</text>
</comment>
<evidence type="ECO:0000313" key="5">
    <source>
        <dbReference type="Proteomes" id="UP001241758"/>
    </source>
</evidence>
<keyword evidence="2" id="KW-1133">Transmembrane helix</keyword>
<keyword evidence="5" id="KW-1185">Reference proteome</keyword>
<evidence type="ECO:0008006" key="6">
    <source>
        <dbReference type="Google" id="ProtNLM"/>
    </source>
</evidence>
<dbReference type="EMBL" id="JASCTH010000002">
    <property type="protein sequence ID" value="MDI6097677.1"/>
    <property type="molecule type" value="Genomic_DNA"/>
</dbReference>
<organism evidence="4 5">
    <name type="scientific">Actinoplanes sandaracinus</name>
    <dbReference type="NCBI Taxonomy" id="3045177"/>
    <lineage>
        <taxon>Bacteria</taxon>
        <taxon>Bacillati</taxon>
        <taxon>Actinomycetota</taxon>
        <taxon>Actinomycetes</taxon>
        <taxon>Micromonosporales</taxon>
        <taxon>Micromonosporaceae</taxon>
        <taxon>Actinoplanes</taxon>
    </lineage>
</organism>
<keyword evidence="3" id="KW-0732">Signal</keyword>
<evidence type="ECO:0000256" key="1">
    <source>
        <dbReference type="SAM" id="MobiDB-lite"/>
    </source>
</evidence>
<protein>
    <recommendedName>
        <fullName evidence="6">LPXTG-motif cell wall-anchored protein</fullName>
    </recommendedName>
</protein>
<keyword evidence="2" id="KW-0812">Transmembrane</keyword>
<proteinExistence type="predicted"/>
<gene>
    <name evidence="4" type="ORF">QLQ12_03550</name>
</gene>
<feature type="chain" id="PRO_5045687161" description="LPXTG-motif cell wall-anchored protein" evidence="3">
    <location>
        <begin position="31"/>
        <end position="433"/>
    </location>
</feature>
<keyword evidence="2" id="KW-0472">Membrane</keyword>
<evidence type="ECO:0000256" key="3">
    <source>
        <dbReference type="SAM" id="SignalP"/>
    </source>
</evidence>
<feature type="transmembrane region" description="Helical" evidence="2">
    <location>
        <begin position="402"/>
        <end position="424"/>
    </location>
</feature>
<evidence type="ECO:0000313" key="4">
    <source>
        <dbReference type="EMBL" id="MDI6097677.1"/>
    </source>
</evidence>
<feature type="signal peptide" evidence="3">
    <location>
        <begin position="1"/>
        <end position="30"/>
    </location>
</feature>
<dbReference type="RefSeq" id="WP_282757070.1">
    <property type="nucleotide sequence ID" value="NZ_JASCTH010000002.1"/>
</dbReference>
<feature type="compositionally biased region" description="Basic and acidic residues" evidence="1">
    <location>
        <begin position="143"/>
        <end position="155"/>
    </location>
</feature>
<accession>A0ABT6WD52</accession>
<feature type="region of interest" description="Disordered" evidence="1">
    <location>
        <begin position="143"/>
        <end position="165"/>
    </location>
</feature>
<feature type="region of interest" description="Disordered" evidence="1">
    <location>
        <begin position="343"/>
        <end position="393"/>
    </location>
</feature>
<dbReference type="Proteomes" id="UP001241758">
    <property type="component" value="Unassembled WGS sequence"/>
</dbReference>
<name>A0ABT6WD52_9ACTN</name>
<feature type="compositionally biased region" description="Low complexity" evidence="1">
    <location>
        <begin position="348"/>
        <end position="385"/>
    </location>
</feature>
<sequence>MKMFPRAAAVVAAALVGLTGLVGFSSPASATGEACTTLENARYEHTFNGPAGTAGITLTNGPLCAGLEQSFALVSYTAPSAKFALPQYVLDTSVKKFTAPTGSQKLTESKLDFKVEVPQCFTQVDFVFGDKILNPLTEGGEFYNDRKVGSDKNEGSRSTPAKDNPKYAWYNGGQGTCVSKPAAVALPDCDGNVQLTLTNRSSHSEKFLITADGGFSKTEELKASATPVTVTVPKANAKNIVVKSGSTVLWSGDWTKPADCQVPEVGKPTGTVTSNCDGLTFTVKNPQNGAVVTATFTPNKGAAQTITAQPGETKTVTFAAAENLKVAVSGGLDVLNGAVTWTKPANCSTPATTKPTTSPSADKPSATPSGTVSTSTSPVATTPVAGDGGGDGDGELPLTGSAAAGVAGGAFLLLVAGAVLYILARRRKVNFTA</sequence>
<reference evidence="4 5" key="1">
    <citation type="submission" date="2023-05" db="EMBL/GenBank/DDBJ databases">
        <title>Actinoplanes sp. NEAU-A12 genome sequencing.</title>
        <authorList>
            <person name="Wang Z.-S."/>
        </authorList>
    </citation>
    <scope>NUCLEOTIDE SEQUENCE [LARGE SCALE GENOMIC DNA]</scope>
    <source>
        <strain evidence="4 5">NEAU-A12</strain>
    </source>
</reference>